<dbReference type="PANTHER" id="PTHR43489">
    <property type="entry name" value="ISOMERASE"/>
    <property type="match status" value="1"/>
</dbReference>
<accession>A0A084IN86</accession>
<dbReference type="STRING" id="1304275.C41B8_06282"/>
<dbReference type="EMBL" id="APNK01000006">
    <property type="protein sequence ID" value="KEZ78170.1"/>
    <property type="molecule type" value="Genomic_DNA"/>
</dbReference>
<dbReference type="eggNOG" id="COG3622">
    <property type="taxonomic scope" value="Bacteria"/>
</dbReference>
<protein>
    <submittedName>
        <fullName evidence="5">Hydroxypyruvate isomerase</fullName>
    </submittedName>
</protein>
<evidence type="ECO:0000313" key="6">
    <source>
        <dbReference type="Proteomes" id="UP000028302"/>
    </source>
</evidence>
<dbReference type="PANTHER" id="PTHR43489:SF6">
    <property type="entry name" value="HYDROXYPYRUVATE ISOMERASE-RELATED"/>
    <property type="match status" value="1"/>
</dbReference>
<keyword evidence="1 2" id="KW-0413">Isomerase</keyword>
<evidence type="ECO:0000313" key="5">
    <source>
        <dbReference type="EMBL" id="KEZ78170.1"/>
    </source>
</evidence>
<dbReference type="InterPro" id="IPR050417">
    <property type="entry name" value="Sugar_Epim/Isomerase"/>
</dbReference>
<comment type="caution">
    <text evidence="5">The sequence shown here is derived from an EMBL/GenBank/DDBJ whole genome shotgun (WGS) entry which is preliminary data.</text>
</comment>
<evidence type="ECO:0000256" key="2">
    <source>
        <dbReference type="PIRNR" id="PIRNR006241"/>
    </source>
</evidence>
<dbReference type="Pfam" id="PF01261">
    <property type="entry name" value="AP_endonuc_2"/>
    <property type="match status" value="1"/>
</dbReference>
<dbReference type="PIRSF" id="PIRSF006241">
    <property type="entry name" value="HyI"/>
    <property type="match status" value="1"/>
</dbReference>
<dbReference type="Proteomes" id="UP000028302">
    <property type="component" value="Unassembled WGS sequence"/>
</dbReference>
<sequence length="278" mass="30982">MPGRRPPSNRAAVPEEFAMPRFAANLSLMFNEVEFMARFERAAHAGFAGVEFLFPYAWAADDIAGALEAHRLTQVLFNAPPGDWDGGERGLAALPGREAEFRAGLDDVLRYAERLDCRRVHVMAGNVADLAAAEAMHATYLDNLAHAADRFAAYGITALIEPINSRDMPHYFLTRQAAAHEIVAEVGADNIAVQMDFYHAQIMDGDIWTTFRAGRDNIGHIQIAGVPERNEPDDGELNYPWLFERLDAAGYNGWVGCEYIPRDDTESGLGWFAPWRRR</sequence>
<reference evidence="5 6" key="1">
    <citation type="submission" date="2013-03" db="EMBL/GenBank/DDBJ databases">
        <title>Salinisphaera hydrothermalis C41B8 Genome Sequencing.</title>
        <authorList>
            <person name="Li C."/>
            <person name="Lai Q."/>
            <person name="Shao Z."/>
        </authorList>
    </citation>
    <scope>NUCLEOTIDE SEQUENCE [LARGE SCALE GENOMIC DNA]</scope>
    <source>
        <strain evidence="5 6">C41B8</strain>
    </source>
</reference>
<dbReference type="GO" id="GO:0046487">
    <property type="term" value="P:glyoxylate metabolic process"/>
    <property type="evidence" value="ECO:0007669"/>
    <property type="project" value="TreeGrafter"/>
</dbReference>
<feature type="active site" description="Proton donor/acceptor" evidence="3">
    <location>
        <position position="258"/>
    </location>
</feature>
<dbReference type="AlphaFoldDB" id="A0A084IN86"/>
<feature type="domain" description="Xylose isomerase-like TIM barrel" evidence="4">
    <location>
        <begin position="39"/>
        <end position="273"/>
    </location>
</feature>
<proteinExistence type="inferred from homology"/>
<keyword evidence="6" id="KW-1185">Reference proteome</keyword>
<comment type="similarity">
    <text evidence="2">Belongs to the hyi family.</text>
</comment>
<dbReference type="InterPro" id="IPR013022">
    <property type="entry name" value="Xyl_isomerase-like_TIM-brl"/>
</dbReference>
<dbReference type="InterPro" id="IPR026040">
    <property type="entry name" value="HyI-like"/>
</dbReference>
<dbReference type="SUPFAM" id="SSF51658">
    <property type="entry name" value="Xylose isomerase-like"/>
    <property type="match status" value="1"/>
</dbReference>
<evidence type="ECO:0000259" key="4">
    <source>
        <dbReference type="Pfam" id="PF01261"/>
    </source>
</evidence>
<dbReference type="InterPro" id="IPR053398">
    <property type="entry name" value="HPT_OtnI_isomerases"/>
</dbReference>
<feature type="active site" description="Proton donor/acceptor" evidence="3">
    <location>
        <position position="161"/>
    </location>
</feature>
<dbReference type="FunFam" id="3.20.20.150:FF:000007">
    <property type="entry name" value="Hydroxypyruvate isomerase"/>
    <property type="match status" value="1"/>
</dbReference>
<dbReference type="NCBIfam" id="NF043033">
    <property type="entry name" value="OxoTetrIsom"/>
    <property type="match status" value="1"/>
</dbReference>
<gene>
    <name evidence="5" type="ORF">C41B8_06282</name>
</gene>
<organism evidence="5 6">
    <name type="scientific">Salinisphaera hydrothermalis (strain C41B8)</name>
    <dbReference type="NCBI Taxonomy" id="1304275"/>
    <lineage>
        <taxon>Bacteria</taxon>
        <taxon>Pseudomonadati</taxon>
        <taxon>Pseudomonadota</taxon>
        <taxon>Gammaproteobacteria</taxon>
        <taxon>Salinisphaerales</taxon>
        <taxon>Salinisphaeraceae</taxon>
        <taxon>Salinisphaera</taxon>
    </lineage>
</organism>
<dbReference type="Gene3D" id="3.20.20.150">
    <property type="entry name" value="Divalent-metal-dependent TIM barrel enzymes"/>
    <property type="match status" value="1"/>
</dbReference>
<name>A0A084IN86_SALHC</name>
<dbReference type="InterPro" id="IPR036237">
    <property type="entry name" value="Xyl_isomerase-like_sf"/>
</dbReference>
<dbReference type="GO" id="GO:0008903">
    <property type="term" value="F:hydroxypyruvate isomerase activity"/>
    <property type="evidence" value="ECO:0007669"/>
    <property type="project" value="TreeGrafter"/>
</dbReference>
<keyword evidence="5" id="KW-0670">Pyruvate</keyword>
<evidence type="ECO:0000256" key="3">
    <source>
        <dbReference type="PIRSR" id="PIRSR006241-50"/>
    </source>
</evidence>
<dbReference type="PATRIC" id="fig|1304275.5.peg.1284"/>
<evidence type="ECO:0000256" key="1">
    <source>
        <dbReference type="ARBA" id="ARBA00023235"/>
    </source>
</evidence>